<keyword evidence="5 7" id="KW-0964">Secreted</keyword>
<evidence type="ECO:0000256" key="5">
    <source>
        <dbReference type="ARBA" id="ARBA00022525"/>
    </source>
</evidence>
<dbReference type="EMBL" id="DRLF01000359">
    <property type="protein sequence ID" value="HEC07254.1"/>
    <property type="molecule type" value="Genomic_DNA"/>
</dbReference>
<dbReference type="GO" id="GO:0044780">
    <property type="term" value="P:bacterial-type flagellum assembly"/>
    <property type="evidence" value="ECO:0007669"/>
    <property type="project" value="InterPro"/>
</dbReference>
<accession>A0A831RWV5</accession>
<dbReference type="GO" id="GO:0005576">
    <property type="term" value="C:extracellular region"/>
    <property type="evidence" value="ECO:0007669"/>
    <property type="project" value="UniProtKB-SubCell"/>
</dbReference>
<feature type="domain" description="Flagellar hook-associated protein FlgK helical" evidence="9">
    <location>
        <begin position="96"/>
        <end position="151"/>
    </location>
</feature>
<evidence type="ECO:0000256" key="4">
    <source>
        <dbReference type="ARBA" id="ARBA00016244"/>
    </source>
</evidence>
<evidence type="ECO:0000256" key="1">
    <source>
        <dbReference type="ARBA" id="ARBA00004365"/>
    </source>
</evidence>
<evidence type="ECO:0000256" key="3">
    <source>
        <dbReference type="ARBA" id="ARBA00009677"/>
    </source>
</evidence>
<dbReference type="AlphaFoldDB" id="A0A831RWV5"/>
<dbReference type="InterPro" id="IPR053927">
    <property type="entry name" value="FlgK_helical"/>
</dbReference>
<keyword evidence="10" id="KW-0282">Flagellum</keyword>
<reference evidence="10" key="1">
    <citation type="journal article" date="2020" name="mSystems">
        <title>Genome- and Community-Level Interaction Insights into Carbon Utilization and Element Cycling Functions of Hydrothermarchaeota in Hydrothermal Sediment.</title>
        <authorList>
            <person name="Zhou Z."/>
            <person name="Liu Y."/>
            <person name="Xu W."/>
            <person name="Pan J."/>
            <person name="Luo Z.H."/>
            <person name="Li M."/>
        </authorList>
    </citation>
    <scope>NUCLEOTIDE SEQUENCE [LARGE SCALE GENOMIC DNA]</scope>
    <source>
        <strain evidence="10">HyVt-458</strain>
    </source>
</reference>
<feature type="domain" description="Flagellar basal body rod protein N-terminal" evidence="8">
    <location>
        <begin position="10"/>
        <end position="37"/>
    </location>
</feature>
<evidence type="ECO:0000259" key="8">
    <source>
        <dbReference type="Pfam" id="PF00460"/>
    </source>
</evidence>
<dbReference type="Pfam" id="PF00460">
    <property type="entry name" value="Flg_bb_rod"/>
    <property type="match status" value="1"/>
</dbReference>
<organism evidence="10">
    <name type="scientific">Thiolapillus brandeum</name>
    <dbReference type="NCBI Taxonomy" id="1076588"/>
    <lineage>
        <taxon>Bacteria</taxon>
        <taxon>Pseudomonadati</taxon>
        <taxon>Pseudomonadota</taxon>
        <taxon>Gammaproteobacteria</taxon>
        <taxon>Chromatiales</taxon>
        <taxon>Sedimenticolaceae</taxon>
        <taxon>Thiolapillus</taxon>
    </lineage>
</organism>
<dbReference type="InterPro" id="IPR002371">
    <property type="entry name" value="FlgK"/>
</dbReference>
<name>A0A831RWV5_9GAMM</name>
<feature type="non-terminal residue" evidence="10">
    <location>
        <position position="154"/>
    </location>
</feature>
<evidence type="ECO:0000313" key="10">
    <source>
        <dbReference type="EMBL" id="HEC07254.1"/>
    </source>
</evidence>
<dbReference type="PANTHER" id="PTHR30033:SF1">
    <property type="entry name" value="FLAGELLAR HOOK-ASSOCIATED PROTEIN 1"/>
    <property type="match status" value="1"/>
</dbReference>
<dbReference type="PRINTS" id="PR01005">
    <property type="entry name" value="FLGHOOKAP1"/>
</dbReference>
<evidence type="ECO:0000259" key="9">
    <source>
        <dbReference type="Pfam" id="PF22638"/>
    </source>
</evidence>
<dbReference type="PANTHER" id="PTHR30033">
    <property type="entry name" value="FLAGELLAR HOOK-ASSOCIATED PROTEIN 1"/>
    <property type="match status" value="1"/>
</dbReference>
<evidence type="ECO:0000256" key="7">
    <source>
        <dbReference type="RuleBase" id="RU362065"/>
    </source>
</evidence>
<proteinExistence type="inferred from homology"/>
<dbReference type="GO" id="GO:0009424">
    <property type="term" value="C:bacterial-type flagellum hook"/>
    <property type="evidence" value="ECO:0007669"/>
    <property type="project" value="UniProtKB-UniRule"/>
</dbReference>
<gene>
    <name evidence="7" type="primary">flgK</name>
    <name evidence="10" type="ORF">ENJ12_10400</name>
</gene>
<comment type="subcellular location">
    <subcellularLocation>
        <location evidence="1 7">Bacterial flagellum</location>
    </subcellularLocation>
    <subcellularLocation>
        <location evidence="2 7">Secreted</location>
    </subcellularLocation>
</comment>
<dbReference type="GO" id="GO:0005198">
    <property type="term" value="F:structural molecule activity"/>
    <property type="evidence" value="ECO:0007669"/>
    <property type="project" value="UniProtKB-UniRule"/>
</dbReference>
<evidence type="ECO:0000256" key="6">
    <source>
        <dbReference type="ARBA" id="ARBA00023143"/>
    </source>
</evidence>
<keyword evidence="10" id="KW-0966">Cell projection</keyword>
<keyword evidence="6 7" id="KW-0975">Bacterial flagellum</keyword>
<evidence type="ECO:0000256" key="2">
    <source>
        <dbReference type="ARBA" id="ARBA00004613"/>
    </source>
</evidence>
<comment type="similarity">
    <text evidence="3 7">Belongs to the flagella basal body rod proteins family.</text>
</comment>
<protein>
    <recommendedName>
        <fullName evidence="4 7">Flagellar hook-associated protein 1</fullName>
        <shortName evidence="7">HAP1</shortName>
    </recommendedName>
</protein>
<dbReference type="Pfam" id="PF22638">
    <property type="entry name" value="FlgK_D1"/>
    <property type="match status" value="1"/>
</dbReference>
<dbReference type="Proteomes" id="UP000886339">
    <property type="component" value="Unassembled WGS sequence"/>
</dbReference>
<sequence>MTTNGSLLGIGTSALQAFQRALNTTGHNIANANTPGYSRQRVNLVSATPQYTGYGYVGTGVRTESVQRFYDAFVDSQVRNYTASTTEFQTLHTYSTQIDNVLADPDAGLSTAMARFYSAVQDLSNDPSSTAARQAMISEGQGLVERFHSLGGWL</sequence>
<dbReference type="InterPro" id="IPR001444">
    <property type="entry name" value="Flag_bb_rod_N"/>
</dbReference>
<keyword evidence="10" id="KW-0969">Cilium</keyword>
<comment type="caution">
    <text evidence="10">The sequence shown here is derived from an EMBL/GenBank/DDBJ whole genome shotgun (WGS) entry which is preliminary data.</text>
</comment>